<keyword evidence="1" id="KW-0805">Transcription regulation</keyword>
<dbReference type="PROSITE" id="PS51071">
    <property type="entry name" value="HTH_RPIR"/>
    <property type="match status" value="1"/>
</dbReference>
<keyword evidence="2" id="KW-0238">DNA-binding</keyword>
<accession>A0A1I0IRB7</accession>
<dbReference type="InterPro" id="IPR001347">
    <property type="entry name" value="SIS_dom"/>
</dbReference>
<dbReference type="SUPFAM" id="SSF53697">
    <property type="entry name" value="SIS domain"/>
    <property type="match status" value="1"/>
</dbReference>
<dbReference type="RefSeq" id="WP_092367544.1">
    <property type="nucleotide sequence ID" value="NZ_CABJCG010000020.1"/>
</dbReference>
<evidence type="ECO:0000256" key="3">
    <source>
        <dbReference type="ARBA" id="ARBA00023163"/>
    </source>
</evidence>
<dbReference type="EMBL" id="FOIM01000023">
    <property type="protein sequence ID" value="SET99650.1"/>
    <property type="molecule type" value="Genomic_DNA"/>
</dbReference>
<reference evidence="7" key="1">
    <citation type="submission" date="2016-10" db="EMBL/GenBank/DDBJ databases">
        <authorList>
            <person name="Varghese N."/>
            <person name="Submissions S."/>
        </authorList>
    </citation>
    <scope>NUCLEOTIDE SEQUENCE [LARGE SCALE GENOMIC DNA]</scope>
    <source>
        <strain evidence="7">NLAE-zl-G277</strain>
    </source>
</reference>
<dbReference type="AlphaFoldDB" id="A0A1I0IRB7"/>
<evidence type="ECO:0000313" key="7">
    <source>
        <dbReference type="Proteomes" id="UP000198508"/>
    </source>
</evidence>
<protein>
    <submittedName>
        <fullName evidence="6">Transcriptional regulator, RpiR family</fullName>
    </submittedName>
</protein>
<dbReference type="InterPro" id="IPR009057">
    <property type="entry name" value="Homeodomain-like_sf"/>
</dbReference>
<keyword evidence="3" id="KW-0804">Transcription</keyword>
<dbReference type="InterPro" id="IPR035472">
    <property type="entry name" value="RpiR-like_SIS"/>
</dbReference>
<dbReference type="InterPro" id="IPR036388">
    <property type="entry name" value="WH-like_DNA-bd_sf"/>
</dbReference>
<dbReference type="PANTHER" id="PTHR30514:SF1">
    <property type="entry name" value="HTH-TYPE TRANSCRIPTIONAL REGULATOR HEXR-RELATED"/>
    <property type="match status" value="1"/>
</dbReference>
<dbReference type="PROSITE" id="PS51464">
    <property type="entry name" value="SIS"/>
    <property type="match status" value="1"/>
</dbReference>
<name>A0A1I0IRB7_9FIRM</name>
<evidence type="ECO:0000256" key="1">
    <source>
        <dbReference type="ARBA" id="ARBA00023015"/>
    </source>
</evidence>
<dbReference type="GO" id="GO:1901135">
    <property type="term" value="P:carbohydrate derivative metabolic process"/>
    <property type="evidence" value="ECO:0007669"/>
    <property type="project" value="InterPro"/>
</dbReference>
<proteinExistence type="predicted"/>
<evidence type="ECO:0000259" key="4">
    <source>
        <dbReference type="PROSITE" id="PS51071"/>
    </source>
</evidence>
<dbReference type="GO" id="GO:0003677">
    <property type="term" value="F:DNA binding"/>
    <property type="evidence" value="ECO:0007669"/>
    <property type="project" value="UniProtKB-KW"/>
</dbReference>
<dbReference type="Pfam" id="PF01418">
    <property type="entry name" value="HTH_6"/>
    <property type="match status" value="1"/>
</dbReference>
<evidence type="ECO:0000313" key="6">
    <source>
        <dbReference type="EMBL" id="SET99650.1"/>
    </source>
</evidence>
<dbReference type="Gene3D" id="1.10.10.10">
    <property type="entry name" value="Winged helix-like DNA-binding domain superfamily/Winged helix DNA-binding domain"/>
    <property type="match status" value="1"/>
</dbReference>
<evidence type="ECO:0000259" key="5">
    <source>
        <dbReference type="PROSITE" id="PS51464"/>
    </source>
</evidence>
<dbReference type="Proteomes" id="UP000198508">
    <property type="component" value="Unassembled WGS sequence"/>
</dbReference>
<dbReference type="InterPro" id="IPR047640">
    <property type="entry name" value="RpiR-like"/>
</dbReference>
<dbReference type="InterPro" id="IPR046348">
    <property type="entry name" value="SIS_dom_sf"/>
</dbReference>
<dbReference type="PANTHER" id="PTHR30514">
    <property type="entry name" value="GLUCOKINASE"/>
    <property type="match status" value="1"/>
</dbReference>
<dbReference type="CDD" id="cd05013">
    <property type="entry name" value="SIS_RpiR"/>
    <property type="match status" value="1"/>
</dbReference>
<dbReference type="Gene3D" id="3.40.50.10490">
    <property type="entry name" value="Glucose-6-phosphate isomerase like protein, domain 1"/>
    <property type="match status" value="1"/>
</dbReference>
<feature type="domain" description="HTH rpiR-type" evidence="4">
    <location>
        <begin position="4"/>
        <end position="80"/>
    </location>
</feature>
<keyword evidence="7" id="KW-1185">Reference proteome</keyword>
<evidence type="ECO:0000256" key="2">
    <source>
        <dbReference type="ARBA" id="ARBA00023125"/>
    </source>
</evidence>
<sequence>MADVNLIDKILSSYSHFTKLEKKVADFVLENPQEVLDLTISDLAERCGVGDTTVFRFCRSLKLGGYQDFKLSLALSTHSREMLDINANVDVADSRDIREISQKILSVYTAALNHAYNYLNFEAVSRTVDQIISANQIYLYGFGGSAITSLEMQNKFLRLMPNISFTSDAHMQLTSATLLRPGDLAIIFCNSGMTKDCIQIAKSVRESGGTTVFITSFLKTPAAPYADILLQCGAREGPMQGGSISAIASQMYMVDILYAELFRRMNGDAEINKQKTSQAIAEKML</sequence>
<gene>
    <name evidence="6" type="ORF">SAMN05216313_12332</name>
</gene>
<organism evidence="6 7">
    <name type="scientific">Enterocloster lavalensis</name>
    <dbReference type="NCBI Taxonomy" id="460384"/>
    <lineage>
        <taxon>Bacteria</taxon>
        <taxon>Bacillati</taxon>
        <taxon>Bacillota</taxon>
        <taxon>Clostridia</taxon>
        <taxon>Lachnospirales</taxon>
        <taxon>Lachnospiraceae</taxon>
        <taxon>Enterocloster</taxon>
    </lineage>
</organism>
<dbReference type="STRING" id="460384.SAMN05216313_12332"/>
<feature type="domain" description="SIS" evidence="5">
    <location>
        <begin position="127"/>
        <end position="267"/>
    </location>
</feature>
<dbReference type="GeneID" id="93279309"/>
<dbReference type="SUPFAM" id="SSF46689">
    <property type="entry name" value="Homeodomain-like"/>
    <property type="match status" value="1"/>
</dbReference>
<dbReference type="GO" id="GO:0097367">
    <property type="term" value="F:carbohydrate derivative binding"/>
    <property type="evidence" value="ECO:0007669"/>
    <property type="project" value="InterPro"/>
</dbReference>
<dbReference type="Pfam" id="PF01380">
    <property type="entry name" value="SIS"/>
    <property type="match status" value="1"/>
</dbReference>
<dbReference type="GO" id="GO:0003700">
    <property type="term" value="F:DNA-binding transcription factor activity"/>
    <property type="evidence" value="ECO:0007669"/>
    <property type="project" value="InterPro"/>
</dbReference>
<dbReference type="InterPro" id="IPR000281">
    <property type="entry name" value="HTH_RpiR"/>
</dbReference>